<dbReference type="InterPro" id="IPR008928">
    <property type="entry name" value="6-hairpin_glycosidase_sf"/>
</dbReference>
<proteinExistence type="predicted"/>
<dbReference type="AlphaFoldDB" id="A0A0F9J931"/>
<feature type="non-terminal residue" evidence="1">
    <location>
        <position position="1"/>
    </location>
</feature>
<evidence type="ECO:0008006" key="2">
    <source>
        <dbReference type="Google" id="ProtNLM"/>
    </source>
</evidence>
<sequence>PDSERAITVIDMHKPDQMYWYFGIAAALFAKLSEATGEGAFLDRASSVMALFERCRGNVAGDDLTVGKVAYASVVMYRLTDDARYLDICRQCSENLIRSQHADGYWSYQRRGDITEVNRSTMLDFCAELTVWCVEILKELSAAAPTTA</sequence>
<name>A0A0F9J931_9ZZZZ</name>
<accession>A0A0F9J931</accession>
<evidence type="ECO:0000313" key="1">
    <source>
        <dbReference type="EMBL" id="KKM02336.1"/>
    </source>
</evidence>
<dbReference type="SUPFAM" id="SSF48208">
    <property type="entry name" value="Six-hairpin glycosidases"/>
    <property type="match status" value="1"/>
</dbReference>
<protein>
    <recommendedName>
        <fullName evidence="2">Squalene cyclase C-terminal domain-containing protein</fullName>
    </recommendedName>
</protein>
<comment type="caution">
    <text evidence="1">The sequence shown here is derived from an EMBL/GenBank/DDBJ whole genome shotgun (WGS) entry which is preliminary data.</text>
</comment>
<reference evidence="1" key="1">
    <citation type="journal article" date="2015" name="Nature">
        <title>Complex archaea that bridge the gap between prokaryotes and eukaryotes.</title>
        <authorList>
            <person name="Spang A."/>
            <person name="Saw J.H."/>
            <person name="Jorgensen S.L."/>
            <person name="Zaremba-Niedzwiedzka K."/>
            <person name="Martijn J."/>
            <person name="Lind A.E."/>
            <person name="van Eijk R."/>
            <person name="Schleper C."/>
            <person name="Guy L."/>
            <person name="Ettema T.J."/>
        </authorList>
    </citation>
    <scope>NUCLEOTIDE SEQUENCE</scope>
</reference>
<dbReference type="GO" id="GO:0005975">
    <property type="term" value="P:carbohydrate metabolic process"/>
    <property type="evidence" value="ECO:0007669"/>
    <property type="project" value="InterPro"/>
</dbReference>
<dbReference type="EMBL" id="LAZR01016962">
    <property type="protein sequence ID" value="KKM02336.1"/>
    <property type="molecule type" value="Genomic_DNA"/>
</dbReference>
<gene>
    <name evidence="1" type="ORF">LCGC14_1785440</name>
</gene>
<organism evidence="1">
    <name type="scientific">marine sediment metagenome</name>
    <dbReference type="NCBI Taxonomy" id="412755"/>
    <lineage>
        <taxon>unclassified sequences</taxon>
        <taxon>metagenomes</taxon>
        <taxon>ecological metagenomes</taxon>
    </lineage>
</organism>